<accession>A0ABU0E1G7</accession>
<keyword evidence="3" id="KW-0732">Signal</keyword>
<proteinExistence type="predicted"/>
<comment type="caution">
    <text evidence="4">The sequence shown here is derived from an EMBL/GenBank/DDBJ whole genome shotgun (WGS) entry which is preliminary data.</text>
</comment>
<feature type="signal peptide" evidence="3">
    <location>
        <begin position="1"/>
        <end position="28"/>
    </location>
</feature>
<evidence type="ECO:0000313" key="4">
    <source>
        <dbReference type="EMBL" id="MDQ0360732.1"/>
    </source>
</evidence>
<dbReference type="Gene3D" id="3.80.10.10">
    <property type="entry name" value="Ribonuclease Inhibitor"/>
    <property type="match status" value="1"/>
</dbReference>
<dbReference type="EMBL" id="JAUSUR010000002">
    <property type="protein sequence ID" value="MDQ0360732.1"/>
    <property type="molecule type" value="Genomic_DNA"/>
</dbReference>
<keyword evidence="2" id="KW-0472">Membrane</keyword>
<gene>
    <name evidence="4" type="ORF">J2S15_001477</name>
</gene>
<feature type="compositionally biased region" description="Low complexity" evidence="1">
    <location>
        <begin position="911"/>
        <end position="924"/>
    </location>
</feature>
<feature type="region of interest" description="Disordered" evidence="1">
    <location>
        <begin position="860"/>
        <end position="929"/>
    </location>
</feature>
<dbReference type="Proteomes" id="UP001230220">
    <property type="component" value="Unassembled WGS sequence"/>
</dbReference>
<reference evidence="4 5" key="1">
    <citation type="submission" date="2023-07" db="EMBL/GenBank/DDBJ databases">
        <title>Genomic Encyclopedia of Type Strains, Phase IV (KMG-IV): sequencing the most valuable type-strain genomes for metagenomic binning, comparative biology and taxonomic classification.</title>
        <authorList>
            <person name="Goeker M."/>
        </authorList>
    </citation>
    <scope>NUCLEOTIDE SEQUENCE [LARGE SCALE GENOMIC DNA]</scope>
    <source>
        <strain evidence="4 5">DSM 16784</strain>
    </source>
</reference>
<dbReference type="SUPFAM" id="SSF52058">
    <property type="entry name" value="L domain-like"/>
    <property type="match status" value="1"/>
</dbReference>
<sequence>MNKNMKIFKKFVLLVMILGMLIPTAVFAQDELEEETTETTNETEETTTIEEPELETIEEETIESDSITTTENKEIEKQNSNIVTTDAELDTSYSITELFGDGDFGYIVDAINTALSTPGESEWTLTQLQSIQSLIFSNSNSADFPSDLSVFTNLQSLFLENLASMEKVSFSYKNANTKLKYIDIRQMENLKSITNLDIDFYNAEETNISIVDTPKLVSFSNIQTANVKSLDLDIKNINDDVANKIEANKDNHIETTQDGDPTLINNLVNNYTYADAASDLTNQPLELSGINLQGLKRISINNAYISELPMITDSNYESIHIENSIIRDVKDINGNSYDDEVQSIMVYITNSLFDKIGNINIQGGESSNVLINFINVTANSIGTKNISSQMLYDNLFQSYIKEVGGVTFQNIGESSNSNDSYFTSMNDNYIESLGLIESNLNSPYGSSYHHFSTSIIDTIEGIQVTNNQTGTFDGFQGSVGMTNINSKSLGKIVINSPQLASQGNTSGSFTSYYSKFDKVDSIEMVTDASVAYLTESQIQELGDIELTGSQSSITIQNYEFGRTEKIGNLIINKKELPNDFNAVDTSASLTIETATSISSIGDIKVETYDESVNSQLVIEPLNGVEITIDKIGSISANKVTSIDFHDLKIKSLGQLDLPEIETLDLSGNLLARLIVKDGMFPDSLSEYSFDGNQIAGPLPVKDTVREVSKQLYNFFDITEDKVEDQSYLYVEVDGVRYEGKRPIDNTVATDLYTITVPEGSAITTSDLIELVKMYDNEYDEEDSTRLFFYHVWKYAILSDTNETARIQSANYSDEITLESDEVITGLKTGENYLELSLYDASTDAGKNENAKVYFRIIQEGNDDGEDGGSETDNGNNSGEEPGTDNGSTPDDNNNTDNNTDNENNVSDGGNKETTSSSNDKTNTDGLKTGDTTNIGLLLLLFVVSLGIGSIYVYRKIKH</sequence>
<evidence type="ECO:0000256" key="3">
    <source>
        <dbReference type="SAM" id="SignalP"/>
    </source>
</evidence>
<evidence type="ECO:0000256" key="1">
    <source>
        <dbReference type="SAM" id="MobiDB-lite"/>
    </source>
</evidence>
<dbReference type="InterPro" id="IPR032675">
    <property type="entry name" value="LRR_dom_sf"/>
</dbReference>
<dbReference type="RefSeq" id="WP_307406855.1">
    <property type="nucleotide sequence ID" value="NZ_JAUSUR010000002.1"/>
</dbReference>
<feature type="transmembrane region" description="Helical" evidence="2">
    <location>
        <begin position="934"/>
        <end position="953"/>
    </location>
</feature>
<organism evidence="4 5">
    <name type="scientific">Breznakia pachnodae</name>
    <dbReference type="NCBI Taxonomy" id="265178"/>
    <lineage>
        <taxon>Bacteria</taxon>
        <taxon>Bacillati</taxon>
        <taxon>Bacillota</taxon>
        <taxon>Erysipelotrichia</taxon>
        <taxon>Erysipelotrichales</taxon>
        <taxon>Erysipelotrichaceae</taxon>
        <taxon>Breznakia</taxon>
    </lineage>
</organism>
<feature type="chain" id="PRO_5046234846" evidence="3">
    <location>
        <begin position="29"/>
        <end position="958"/>
    </location>
</feature>
<name>A0ABU0E1G7_9FIRM</name>
<evidence type="ECO:0000313" key="5">
    <source>
        <dbReference type="Proteomes" id="UP001230220"/>
    </source>
</evidence>
<protein>
    <submittedName>
        <fullName evidence="4">Uncharacterized protein</fullName>
    </submittedName>
</protein>
<feature type="compositionally biased region" description="Acidic residues" evidence="1">
    <location>
        <begin position="860"/>
        <end position="869"/>
    </location>
</feature>
<keyword evidence="2" id="KW-0812">Transmembrane</keyword>
<feature type="compositionally biased region" description="Low complexity" evidence="1">
    <location>
        <begin position="870"/>
        <end position="904"/>
    </location>
</feature>
<keyword evidence="2" id="KW-1133">Transmembrane helix</keyword>
<evidence type="ECO:0000256" key="2">
    <source>
        <dbReference type="SAM" id="Phobius"/>
    </source>
</evidence>
<keyword evidence="5" id="KW-1185">Reference proteome</keyword>